<dbReference type="OrthoDB" id="9813718at2"/>
<feature type="transmembrane region" description="Helical" evidence="1">
    <location>
        <begin position="370"/>
        <end position="392"/>
    </location>
</feature>
<proteinExistence type="predicted"/>
<evidence type="ECO:0000259" key="3">
    <source>
        <dbReference type="Pfam" id="PF13194"/>
    </source>
</evidence>
<evidence type="ECO:0000259" key="2">
    <source>
        <dbReference type="Pfam" id="PF02308"/>
    </source>
</evidence>
<feature type="transmembrane region" description="Helical" evidence="1">
    <location>
        <begin position="68"/>
        <end position="87"/>
    </location>
</feature>
<feature type="domain" description="MgtC/SapB/SrpB/YhiD N-terminal" evidence="2">
    <location>
        <begin position="10"/>
        <end position="140"/>
    </location>
</feature>
<dbReference type="EMBL" id="CP002026">
    <property type="protein sequence ID" value="ADH88274.1"/>
    <property type="molecule type" value="Genomic_DNA"/>
</dbReference>
<keyword evidence="1" id="KW-0472">Membrane</keyword>
<dbReference type="eggNOG" id="COG3174">
    <property type="taxonomic scope" value="Bacteria"/>
</dbReference>
<protein>
    <submittedName>
        <fullName evidence="4">MgtC/SapB transporter</fullName>
    </submittedName>
</protein>
<dbReference type="PANTHER" id="PTHR39084">
    <property type="entry name" value="MEMBRANE PROTEIN-RELATED"/>
    <property type="match status" value="1"/>
</dbReference>
<reference evidence="4 5" key="1">
    <citation type="journal article" date="2012" name="Stand. Genomic Sci.">
        <title>Complete genome sequence of the facultatively chemolithoautotrophic and methylotrophic alpha Proteobacterium Starkeya novella type strain (ATCC 8093(T)).</title>
        <authorList>
            <person name="Kappler U."/>
            <person name="Davenport K."/>
            <person name="Beatson S."/>
            <person name="Lucas S."/>
            <person name="Lapidus A."/>
            <person name="Copeland A."/>
            <person name="Berry K.W."/>
            <person name="Glavina Del Rio T."/>
            <person name="Hammon N."/>
            <person name="Dalin E."/>
            <person name="Tice H."/>
            <person name="Pitluck S."/>
            <person name="Richardson P."/>
            <person name="Bruce D."/>
            <person name="Goodwin L.A."/>
            <person name="Han C."/>
            <person name="Tapia R."/>
            <person name="Detter J.C."/>
            <person name="Chang Y.J."/>
            <person name="Jeffries C.D."/>
            <person name="Land M."/>
            <person name="Hauser L."/>
            <person name="Kyrpides N.C."/>
            <person name="Goker M."/>
            <person name="Ivanova N."/>
            <person name="Klenk H.P."/>
            <person name="Woyke T."/>
        </authorList>
    </citation>
    <scope>NUCLEOTIDE SEQUENCE [LARGE SCALE GENOMIC DNA]</scope>
    <source>
        <strain evidence="5">ATCC 8093 / DSM 506 / JCM 20403 / CCM 1077 / IAM 12100 / NBRC 12443 / NCIMB 10456</strain>
    </source>
</reference>
<dbReference type="InterPro" id="IPR049177">
    <property type="entry name" value="MgtC_SapB_SrpB_YhiD_N"/>
</dbReference>
<dbReference type="Proteomes" id="UP000006633">
    <property type="component" value="Chromosome"/>
</dbReference>
<evidence type="ECO:0000256" key="1">
    <source>
        <dbReference type="SAM" id="Phobius"/>
    </source>
</evidence>
<accession>D7A6C4</accession>
<feature type="transmembrane region" description="Helical" evidence="1">
    <location>
        <begin position="107"/>
        <end position="133"/>
    </location>
</feature>
<dbReference type="AlphaFoldDB" id="D7A6C4"/>
<name>D7A6C4_ANCN5</name>
<evidence type="ECO:0000313" key="4">
    <source>
        <dbReference type="EMBL" id="ADH88274.1"/>
    </source>
</evidence>
<feature type="transmembrane region" description="Helical" evidence="1">
    <location>
        <begin position="269"/>
        <end position="292"/>
    </location>
</feature>
<feature type="transmembrane region" description="Helical" evidence="1">
    <location>
        <begin position="398"/>
        <end position="424"/>
    </location>
</feature>
<feature type="transmembrane region" description="Helical" evidence="1">
    <location>
        <begin position="240"/>
        <end position="263"/>
    </location>
</feature>
<evidence type="ECO:0000313" key="5">
    <source>
        <dbReference type="Proteomes" id="UP000006633"/>
    </source>
</evidence>
<gene>
    <name evidence="4" type="ordered locus">Snov_0951</name>
</gene>
<dbReference type="InterPro" id="IPR025105">
    <property type="entry name" value="DUF4010"/>
</dbReference>
<feature type="transmembrane region" description="Helical" evidence="1">
    <location>
        <begin position="154"/>
        <end position="172"/>
    </location>
</feature>
<keyword evidence="5" id="KW-1185">Reference proteome</keyword>
<dbReference type="PANTHER" id="PTHR39084:SF1">
    <property type="entry name" value="DUF4010 DOMAIN-CONTAINING PROTEIN"/>
    <property type="match status" value="1"/>
</dbReference>
<dbReference type="HOGENOM" id="CLU_036781_1_1_5"/>
<feature type="transmembrane region" description="Helical" evidence="1">
    <location>
        <begin position="40"/>
        <end position="56"/>
    </location>
</feature>
<organism evidence="4 5">
    <name type="scientific">Ancylobacter novellus (strain ATCC 8093 / DSM 506 / JCM 20403 / CCM 1077 / IAM 12100 / NBRC 12443 / NCIMB 10456)</name>
    <name type="common">Starkeya novella</name>
    <dbReference type="NCBI Taxonomy" id="639283"/>
    <lineage>
        <taxon>Bacteria</taxon>
        <taxon>Pseudomonadati</taxon>
        <taxon>Pseudomonadota</taxon>
        <taxon>Alphaproteobacteria</taxon>
        <taxon>Hyphomicrobiales</taxon>
        <taxon>Xanthobacteraceae</taxon>
        <taxon>Ancylobacter</taxon>
    </lineage>
</organism>
<dbReference type="STRING" id="639283.Snov_0951"/>
<feature type="transmembrane region" description="Helical" evidence="1">
    <location>
        <begin position="338"/>
        <end position="363"/>
    </location>
</feature>
<keyword evidence="1" id="KW-0812">Transmembrane</keyword>
<dbReference type="Pfam" id="PF13194">
    <property type="entry name" value="DUF4010"/>
    <property type="match status" value="1"/>
</dbReference>
<feature type="transmembrane region" description="Helical" evidence="1">
    <location>
        <begin position="313"/>
        <end position="332"/>
    </location>
</feature>
<dbReference type="Pfam" id="PF02308">
    <property type="entry name" value="MgtC"/>
    <property type="match status" value="1"/>
</dbReference>
<feature type="transmembrane region" description="Helical" evidence="1">
    <location>
        <begin position="184"/>
        <end position="202"/>
    </location>
</feature>
<dbReference type="KEGG" id="sno:Snov_0951"/>
<keyword evidence="1" id="KW-1133">Transmembrane helix</keyword>
<feature type="domain" description="DUF4010" evidence="3">
    <location>
        <begin position="189"/>
        <end position="394"/>
    </location>
</feature>
<sequence>MDEMEMFRRMAVAIAIGAAVGVERHWRERDEEDGARTAGIRTYTLIGMFGGVAALIERYLAPTGTPTGLVLVGFLVTLSAAFVLFQYREEMAANSFSATAVVVEMMTFALGALAVLGDLTLASAGGVVLVAILASREFLHAAIRRLRWAELRSALILLTLTFVILPIVPTAPVGPFGGVSPAKILIMAIVLATISFCGYVAVRLLGDTRGELVAGTIGGVVSSTATTVANARRSIGHEAVLPLAAGAISAGGVSLVRTGFLVFTLAPSLVATLIVPLGAGAAVMFAYALLLARRPGQPHEEKRAPKNPFDLDSVIKMALLLVGVAFLARAASEIWGASGLYLASVLSGLADVDAVTVTVAGMLPSLTERTAAMAIGLAVLSNMVAKAAYAAMFGAKGFFVNLWMASAVAIAAAIGLFMAINGWLA</sequence>